<proteinExistence type="predicted"/>
<dbReference type="SUPFAM" id="SSF140453">
    <property type="entry name" value="EsxAB dimer-like"/>
    <property type="match status" value="1"/>
</dbReference>
<dbReference type="EMBL" id="QTUC01000001">
    <property type="protein sequence ID" value="REF38285.1"/>
    <property type="molecule type" value="Genomic_DNA"/>
</dbReference>
<evidence type="ECO:0000313" key="2">
    <source>
        <dbReference type="EMBL" id="REF38285.1"/>
    </source>
</evidence>
<feature type="transmembrane region" description="Helical" evidence="1">
    <location>
        <begin position="117"/>
        <end position="139"/>
    </location>
</feature>
<keyword evidence="1" id="KW-1133">Transmembrane helix</keyword>
<dbReference type="AlphaFoldDB" id="A0A3D9VGL1"/>
<sequence>MTLPGGSRLGGLSGHAAWADVVTSVPSRLRLIITDTGAMLRACAEIDRAAETARRYLEDLNQQYYSVTPMVWSANDQEAFAERLRKYRDSVVNTCCLAEESAMLTAVIATLRFVQHAVTAVLAGTLAVLAAAFWVAMAVPGGQPVATSIRSSGTPLANTLPRIVRIMDEVMVRCGQVHASLLAIRTLEAGISDEIRLEDGGGMSDVLRSAGLTLGDVVEKFLSKLKVWEKI</sequence>
<dbReference type="InterPro" id="IPR036689">
    <property type="entry name" value="ESAT-6-like_sf"/>
</dbReference>
<keyword evidence="1" id="KW-0472">Membrane</keyword>
<gene>
    <name evidence="2" type="ORF">DFJ64_3760</name>
</gene>
<protein>
    <submittedName>
        <fullName evidence="2">Uncharacterized protein</fullName>
    </submittedName>
</protein>
<dbReference type="Proteomes" id="UP000256485">
    <property type="component" value="Unassembled WGS sequence"/>
</dbReference>
<name>A0A3D9VGL1_THECX</name>
<accession>A0A3D9VGL1</accession>
<evidence type="ECO:0000256" key="1">
    <source>
        <dbReference type="SAM" id="Phobius"/>
    </source>
</evidence>
<evidence type="ECO:0000313" key="3">
    <source>
        <dbReference type="Proteomes" id="UP000256485"/>
    </source>
</evidence>
<comment type="caution">
    <text evidence="2">The sequence shown here is derived from an EMBL/GenBank/DDBJ whole genome shotgun (WGS) entry which is preliminary data.</text>
</comment>
<keyword evidence="3" id="KW-1185">Reference proteome</keyword>
<dbReference type="RefSeq" id="WP_147304761.1">
    <property type="nucleotide sequence ID" value="NZ_QTUC01000001.1"/>
</dbReference>
<organism evidence="2 3">
    <name type="scientific">Thermasporomyces composti</name>
    <dbReference type="NCBI Taxonomy" id="696763"/>
    <lineage>
        <taxon>Bacteria</taxon>
        <taxon>Bacillati</taxon>
        <taxon>Actinomycetota</taxon>
        <taxon>Actinomycetes</taxon>
        <taxon>Propionibacteriales</taxon>
        <taxon>Nocardioidaceae</taxon>
        <taxon>Thermasporomyces</taxon>
    </lineage>
</organism>
<keyword evidence="1" id="KW-0812">Transmembrane</keyword>
<reference evidence="2 3" key="1">
    <citation type="submission" date="2018-08" db="EMBL/GenBank/DDBJ databases">
        <title>Sequencing the genomes of 1000 actinobacteria strains.</title>
        <authorList>
            <person name="Klenk H.-P."/>
        </authorList>
    </citation>
    <scope>NUCLEOTIDE SEQUENCE [LARGE SCALE GENOMIC DNA]</scope>
    <source>
        <strain evidence="2 3">DSM 22891</strain>
    </source>
</reference>
<dbReference type="OrthoDB" id="3832428at2"/>